<feature type="region of interest" description="Disordered" evidence="1">
    <location>
        <begin position="60"/>
        <end position="103"/>
    </location>
</feature>
<name>A0A498IQU1_MALDO</name>
<evidence type="ECO:0000313" key="2">
    <source>
        <dbReference type="EMBL" id="RXH84594.1"/>
    </source>
</evidence>
<dbReference type="EMBL" id="RDQH01000337">
    <property type="protein sequence ID" value="RXH84594.1"/>
    <property type="molecule type" value="Genomic_DNA"/>
</dbReference>
<protein>
    <submittedName>
        <fullName evidence="2">Uncharacterized protein</fullName>
    </submittedName>
</protein>
<dbReference type="AlphaFoldDB" id="A0A498IQU1"/>
<feature type="compositionally biased region" description="Basic and acidic residues" evidence="1">
    <location>
        <begin position="73"/>
        <end position="101"/>
    </location>
</feature>
<dbReference type="Proteomes" id="UP000290289">
    <property type="component" value="Chromosome 11"/>
</dbReference>
<sequence length="185" mass="20986">MGCVWYADGTGRDGTGRNEGVIFEKDMGYSCLKMVKHCVPQTWNKPVPGGKVERKNIQNLSRGTARSTHFWRTKRETERLVPSRPTPDETERNGTGRDGTETKMLLDGNKEEEERDGKIIILCSTDVERVFPGARFIRFKHNKRKTEHLVPLRSVMSHVPNSTKKNVFRPSGGPPRSSQVFLGVF</sequence>
<accession>A0A498IQU1</accession>
<gene>
    <name evidence="2" type="ORF">DVH24_032878</name>
</gene>
<keyword evidence="3" id="KW-1185">Reference proteome</keyword>
<evidence type="ECO:0000313" key="3">
    <source>
        <dbReference type="Proteomes" id="UP000290289"/>
    </source>
</evidence>
<organism evidence="2 3">
    <name type="scientific">Malus domestica</name>
    <name type="common">Apple</name>
    <name type="synonym">Pyrus malus</name>
    <dbReference type="NCBI Taxonomy" id="3750"/>
    <lineage>
        <taxon>Eukaryota</taxon>
        <taxon>Viridiplantae</taxon>
        <taxon>Streptophyta</taxon>
        <taxon>Embryophyta</taxon>
        <taxon>Tracheophyta</taxon>
        <taxon>Spermatophyta</taxon>
        <taxon>Magnoliopsida</taxon>
        <taxon>eudicotyledons</taxon>
        <taxon>Gunneridae</taxon>
        <taxon>Pentapetalae</taxon>
        <taxon>rosids</taxon>
        <taxon>fabids</taxon>
        <taxon>Rosales</taxon>
        <taxon>Rosaceae</taxon>
        <taxon>Amygdaloideae</taxon>
        <taxon>Maleae</taxon>
        <taxon>Malus</taxon>
    </lineage>
</organism>
<reference evidence="2 3" key="1">
    <citation type="submission" date="2018-10" db="EMBL/GenBank/DDBJ databases">
        <title>A high-quality apple genome assembly.</title>
        <authorList>
            <person name="Hu J."/>
        </authorList>
    </citation>
    <scope>NUCLEOTIDE SEQUENCE [LARGE SCALE GENOMIC DNA]</scope>
    <source>
        <strain evidence="3">cv. HFTH1</strain>
        <tissue evidence="2">Young leaf</tissue>
    </source>
</reference>
<proteinExistence type="predicted"/>
<comment type="caution">
    <text evidence="2">The sequence shown here is derived from an EMBL/GenBank/DDBJ whole genome shotgun (WGS) entry which is preliminary data.</text>
</comment>
<evidence type="ECO:0000256" key="1">
    <source>
        <dbReference type="SAM" id="MobiDB-lite"/>
    </source>
</evidence>